<feature type="region of interest" description="Disordered" evidence="2">
    <location>
        <begin position="1001"/>
        <end position="1064"/>
    </location>
</feature>
<feature type="compositionally biased region" description="Polar residues" evidence="2">
    <location>
        <begin position="1052"/>
        <end position="1064"/>
    </location>
</feature>
<evidence type="ECO:0000256" key="2">
    <source>
        <dbReference type="SAM" id="MobiDB-lite"/>
    </source>
</evidence>
<protein>
    <submittedName>
        <fullName evidence="3">Uncharacterized protein</fullName>
    </submittedName>
</protein>
<feature type="compositionally biased region" description="Pro residues" evidence="2">
    <location>
        <begin position="125"/>
        <end position="150"/>
    </location>
</feature>
<reference evidence="3" key="1">
    <citation type="journal article" date="2019" name="Sci. Rep.">
        <title>Draft genome of Tanacetum cinerariifolium, the natural source of mosquito coil.</title>
        <authorList>
            <person name="Yamashiro T."/>
            <person name="Shiraishi A."/>
            <person name="Satake H."/>
            <person name="Nakayama K."/>
        </authorList>
    </citation>
    <scope>NUCLEOTIDE SEQUENCE</scope>
</reference>
<proteinExistence type="predicted"/>
<dbReference type="AlphaFoldDB" id="A0A6L2MMR9"/>
<keyword evidence="1" id="KW-0175">Coiled coil</keyword>
<dbReference type="EMBL" id="BKCJ010006917">
    <property type="protein sequence ID" value="GEU74607.1"/>
    <property type="molecule type" value="Genomic_DNA"/>
</dbReference>
<name>A0A6L2MMR9_TANCI</name>
<accession>A0A6L2MMR9</accession>
<feature type="region of interest" description="Disordered" evidence="2">
    <location>
        <begin position="778"/>
        <end position="869"/>
    </location>
</feature>
<comment type="caution">
    <text evidence="3">The sequence shown here is derived from an EMBL/GenBank/DDBJ whole genome shotgun (WGS) entry which is preliminary data.</text>
</comment>
<evidence type="ECO:0000313" key="3">
    <source>
        <dbReference type="EMBL" id="GEU74607.1"/>
    </source>
</evidence>
<feature type="coiled-coil region" evidence="1">
    <location>
        <begin position="513"/>
        <end position="540"/>
    </location>
</feature>
<feature type="compositionally biased region" description="Acidic residues" evidence="2">
    <location>
        <begin position="812"/>
        <end position="827"/>
    </location>
</feature>
<feature type="coiled-coil region" evidence="1">
    <location>
        <begin position="176"/>
        <end position="203"/>
    </location>
</feature>
<evidence type="ECO:0000256" key="1">
    <source>
        <dbReference type="SAM" id="Coils"/>
    </source>
</evidence>
<feature type="compositionally biased region" description="Acidic residues" evidence="2">
    <location>
        <begin position="851"/>
        <end position="867"/>
    </location>
</feature>
<feature type="region of interest" description="Disordered" evidence="2">
    <location>
        <begin position="121"/>
        <end position="153"/>
    </location>
</feature>
<feature type="compositionally biased region" description="Basic and acidic residues" evidence="2">
    <location>
        <begin position="793"/>
        <end position="806"/>
    </location>
</feature>
<gene>
    <name evidence="3" type="ORF">Tci_046585</name>
</gene>
<organism evidence="3">
    <name type="scientific">Tanacetum cinerariifolium</name>
    <name type="common">Dalmatian daisy</name>
    <name type="synonym">Chrysanthemum cinerariifolium</name>
    <dbReference type="NCBI Taxonomy" id="118510"/>
    <lineage>
        <taxon>Eukaryota</taxon>
        <taxon>Viridiplantae</taxon>
        <taxon>Streptophyta</taxon>
        <taxon>Embryophyta</taxon>
        <taxon>Tracheophyta</taxon>
        <taxon>Spermatophyta</taxon>
        <taxon>Magnoliopsida</taxon>
        <taxon>eudicotyledons</taxon>
        <taxon>Gunneridae</taxon>
        <taxon>Pentapetalae</taxon>
        <taxon>asterids</taxon>
        <taxon>campanulids</taxon>
        <taxon>Asterales</taxon>
        <taxon>Asteraceae</taxon>
        <taxon>Asteroideae</taxon>
        <taxon>Anthemideae</taxon>
        <taxon>Anthemidinae</taxon>
        <taxon>Tanacetum</taxon>
    </lineage>
</organism>
<sequence length="1064" mass="120925">MSSLFVDTHNVVAILEKSDAAEGFEQIIDFLSGSYIHYALTNQVGDLSTHTTRFISLALTQKVFANMRRVGKGFLRVETPLFEGMIADRPPAEEELGAEQVHVDAVVVAVVVEDVVEDVAHMANPSPPPHGISSPPQEPSSPPYQPPYLPQPQDAEGSSLLFQQVLDICYALACRVEGLENDKAAQQLEIVRLKARVKKLEKIHMVKSSKFRRLKKVGTSQRVESLEDMENVFNQGRIIVDMDRDEEIELVADQEKDAKVEGRHADKQAELYNLDQDHSSKVLSMQEDDTEVQEAVEIVTTAKLMTEVVTAAATQVVAASTPIPAAKPKILNIAAAPAVSTRRRKGVVIRDPKEELPSNTPAENPKVKDKGKRILIEVPKPIKKKDQIEMDAEYVRKLQEEFNKEHEETYKNIDWNVAFDHVQSKEPQYIKRYHGMKKKPQTESEVRKNMIFYLKNTKGYKMDFFKGMKYDEILPIFQAKFDANMRFLFKSREEMEEEDQEIIKSINETPAQKAAKRRKLSEEAQEADDLRKRLEIVQDEDDDVFVEATPLAQKVPVMDYHMVVIDNKPRNQKSVHGLALVKRWKLMTSCGVHVITLLTVQLFLLVEKRYPLSRFTLEQLVNVARLQVDEEKLMLPSESKDCQSKIDAARLKLKLFKNITAAEDITKIMSITKDQQQALDDALVPRNHHLRIGNSYKTYYDFASRKAIPKLKYVWPSTREKTVQAPKASPGQRLKTTTKVAKFGKKNLHATIPKAKGLETLSEVALSEDEQMKIATKRSKIQFHSSHVSGSSHRVDTQSKVPDEQQQKTFSQDEEDADEETDANDDSQESKSDNDGDDLIYPNLSTYKVDNEEEEEEKADDDDDDSQTFENVPVSIVVKTPASDTTNPQTYIPIIQPLQQTPESTTTITILTTTLPDIPNFASLFQFDQHIKDVMDVAIQLQTNKLREEAYVKNQEFLNQENKSINRSDIQKNLYHALVESYNSDKDIITSYGDVVTLKRGRDDQDKDEEPFVGSYRGLKKRRSRKEAELSKVPTHKESKYTSSSKDDDKSQWNPSSSSTPDLE</sequence>
<feature type="compositionally biased region" description="Basic and acidic residues" evidence="2">
    <location>
        <begin position="1026"/>
        <end position="1051"/>
    </location>
</feature>